<feature type="coiled-coil region" evidence="1">
    <location>
        <begin position="557"/>
        <end position="584"/>
    </location>
</feature>
<evidence type="ECO:0000256" key="1">
    <source>
        <dbReference type="SAM" id="Coils"/>
    </source>
</evidence>
<protein>
    <recommendedName>
        <fullName evidence="4">Tetratricopeptide repeat protein</fullName>
    </recommendedName>
</protein>
<dbReference type="Proteomes" id="UP000753376">
    <property type="component" value="Unassembled WGS sequence"/>
</dbReference>
<keyword evidence="3" id="KW-1185">Reference proteome</keyword>
<gene>
    <name evidence="2" type="ORF">KO508_15540</name>
</gene>
<organism evidence="2 3">
    <name type="scientific">Marinobacter salexigens</name>
    <dbReference type="NCBI Taxonomy" id="1925763"/>
    <lineage>
        <taxon>Bacteria</taxon>
        <taxon>Pseudomonadati</taxon>
        <taxon>Pseudomonadota</taxon>
        <taxon>Gammaproteobacteria</taxon>
        <taxon>Pseudomonadales</taxon>
        <taxon>Marinobacteraceae</taxon>
        <taxon>Marinobacter</taxon>
    </lineage>
</organism>
<name>A0ABS6AB54_9GAMM</name>
<accession>A0ABS6AB54</accession>
<dbReference type="EMBL" id="JAHKPV010000021">
    <property type="protein sequence ID" value="MBU2875415.1"/>
    <property type="molecule type" value="Genomic_DNA"/>
</dbReference>
<sequence>MLDAALVNADAAPARAKDPAYGWVLYNYHQGEALKALTLLEVARERGGIRGHGAYPELVKGGLMLSYGMPREARDLFARLLKETKDTDAQSGRNERGVGERGANSGVTLVPGIRSQAWFYLGKVFYLEGDYPQAHENFQKVDGPVLEESDSELYAEWLYLRARLAMLSDSYNSSYASSDESPRENLSNNSNGETLVEHLRARLKHSGVWAHYLSYNIAMAEVTDGDVEKAQQSLRELISRMEGETPADDRDSEYRALLDKSRLSLARLHLREARFADALRLLSAMPLNGVFSDTALYDYAVAAAEQGQLQRALDALEALSQRTLFLSWREQVPYARGYVLEQLNQPRKALNAFVQASEHYESRGRELVAARQSLTEENLMARLSFLRNNDEIATDAYGRLRVMPSDFGISDVLATEPFQQALSELNELYQMQTLLTQREDQFSTFETMLETRRAQRERRSREARFELEQQQADEWVEQQHSFRAEIDAAIAIDDFDFFMTSKQKTLKARLDRVAATLAQLPEGSLGDGKSVERQRTNYARMKAYFDWTLANDYGVNRWAAQKQLRELNAEMQQFENQRAAIDALVAGDEKHDELAGRLIRKGDDIQSLKAQVQEAIAQARNILMGRLDKALEQQGRELQRYLVASRHAQARLADQLFRAGQSTEAADE</sequence>
<evidence type="ECO:0000313" key="2">
    <source>
        <dbReference type="EMBL" id="MBU2875415.1"/>
    </source>
</evidence>
<evidence type="ECO:0008006" key="4">
    <source>
        <dbReference type="Google" id="ProtNLM"/>
    </source>
</evidence>
<comment type="caution">
    <text evidence="2">The sequence shown here is derived from an EMBL/GenBank/DDBJ whole genome shotgun (WGS) entry which is preliminary data.</text>
</comment>
<proteinExistence type="predicted"/>
<evidence type="ECO:0000313" key="3">
    <source>
        <dbReference type="Proteomes" id="UP000753376"/>
    </source>
</evidence>
<reference evidence="2 3" key="1">
    <citation type="submission" date="2021-05" db="EMBL/GenBank/DDBJ databases">
        <title>Draft genomes of bacteria isolated from model marine particles.</title>
        <authorList>
            <person name="Datta M.S."/>
            <person name="Schwartzman J.A."/>
            <person name="Enke T.N."/>
            <person name="Saavedra J."/>
            <person name="Cermak N."/>
            <person name="Cordero O.X."/>
        </authorList>
    </citation>
    <scope>NUCLEOTIDE SEQUENCE [LARGE SCALE GENOMIC DNA]</scope>
    <source>
        <strain evidence="2 3">D2M19</strain>
    </source>
</reference>
<keyword evidence="1" id="KW-0175">Coiled coil</keyword>